<dbReference type="AlphaFoldDB" id="A0A4P7VJ90"/>
<dbReference type="Proteomes" id="UP000297031">
    <property type="component" value="Chromosome"/>
</dbReference>
<feature type="region of interest" description="Disordered" evidence="1">
    <location>
        <begin position="354"/>
        <end position="390"/>
    </location>
</feature>
<evidence type="ECO:0000313" key="3">
    <source>
        <dbReference type="EMBL" id="QCD35823.1"/>
    </source>
</evidence>
<feature type="domain" description="MobA/VirD2-like nuclease" evidence="2">
    <location>
        <begin position="24"/>
        <end position="160"/>
    </location>
</feature>
<gene>
    <name evidence="3" type="ORF">E7746_07985</name>
</gene>
<protein>
    <recommendedName>
        <fullName evidence="2">MobA/VirD2-like nuclease domain-containing protein</fullName>
    </recommendedName>
</protein>
<sequence length="390" mass="43567">MIAKFKNRVDFSGLVSYANDIKSDEKRGRLLSYQGVCVVSNETIADSFNTHLRRPDSRGRVHHIGQPVKHVSISFSPEDAHLFPDNEDGDRYMAQLVDEWLRGMGITNAQYIVARHFDKTHPHCHLVFSRIDLDGNIISAFNERISSAKVCKEIKLRYGLTFGNTTGEKVNRDRLRPIQQLRFDVKSAAIVAANCSTSWAEFQHSLEAHGIEAYFIINSSTGEIRGIAFAKDGCRFAGSKLSKQKLSYGKLVAKFGELPNVGVNVLFTPSRYHRINSEEGMGKLTAPYQDSSKGVGVLQTSSRNEPVKGKGVYKTESPFEGVLPVSTPAEPTEVSMIPLSIILDLLTGPAVVQFSGGGGTTNDLDWNDERRRRKEAEENRDIHKPFKRRR</sequence>
<dbReference type="EMBL" id="CP039393">
    <property type="protein sequence ID" value="QCD35823.1"/>
    <property type="molecule type" value="Genomic_DNA"/>
</dbReference>
<dbReference type="RefSeq" id="WP_136410449.1">
    <property type="nucleotide sequence ID" value="NZ_CP039393.1"/>
</dbReference>
<name>A0A4P7VJ90_9BACT</name>
<dbReference type="OrthoDB" id="1525197at2"/>
<feature type="compositionally biased region" description="Basic and acidic residues" evidence="1">
    <location>
        <begin position="367"/>
        <end position="384"/>
    </location>
</feature>
<reference evidence="3 4" key="1">
    <citation type="submission" date="2019-02" db="EMBL/GenBank/DDBJ databases">
        <title>Isolation and identification of novel species under the genus Muribaculum.</title>
        <authorList>
            <person name="Miyake S."/>
            <person name="Ding Y."/>
            <person name="Low A."/>
            <person name="Soh M."/>
            <person name="Seedorf H."/>
        </authorList>
    </citation>
    <scope>NUCLEOTIDE SEQUENCE [LARGE SCALE GENOMIC DNA]</scope>
    <source>
        <strain evidence="3 4">TLL-A4</strain>
    </source>
</reference>
<proteinExistence type="predicted"/>
<keyword evidence="4" id="KW-1185">Reference proteome</keyword>
<dbReference type="KEGG" id="mgod:E7746_07985"/>
<evidence type="ECO:0000256" key="1">
    <source>
        <dbReference type="SAM" id="MobiDB-lite"/>
    </source>
</evidence>
<dbReference type="Pfam" id="PF03432">
    <property type="entry name" value="Relaxase"/>
    <property type="match status" value="1"/>
</dbReference>
<accession>A0A4P7VJ90</accession>
<evidence type="ECO:0000259" key="2">
    <source>
        <dbReference type="Pfam" id="PF03432"/>
    </source>
</evidence>
<dbReference type="InterPro" id="IPR005094">
    <property type="entry name" value="Endonuclease_MobA/VirD2"/>
</dbReference>
<organism evidence="3 4">
    <name type="scientific">Muribaculum gordoncarteri</name>
    <dbReference type="NCBI Taxonomy" id="2530390"/>
    <lineage>
        <taxon>Bacteria</taxon>
        <taxon>Pseudomonadati</taxon>
        <taxon>Bacteroidota</taxon>
        <taxon>Bacteroidia</taxon>
        <taxon>Bacteroidales</taxon>
        <taxon>Muribaculaceae</taxon>
        <taxon>Muribaculum</taxon>
    </lineage>
</organism>
<evidence type="ECO:0000313" key="4">
    <source>
        <dbReference type="Proteomes" id="UP000297031"/>
    </source>
</evidence>